<organism evidence="2 3">
    <name type="scientific">Asaia siamensis</name>
    <dbReference type="NCBI Taxonomy" id="110479"/>
    <lineage>
        <taxon>Bacteria</taxon>
        <taxon>Pseudomonadati</taxon>
        <taxon>Pseudomonadota</taxon>
        <taxon>Alphaproteobacteria</taxon>
        <taxon>Acetobacterales</taxon>
        <taxon>Acetobacteraceae</taxon>
        <taxon>Asaia</taxon>
    </lineage>
</organism>
<dbReference type="Proteomes" id="UP000637769">
    <property type="component" value="Unassembled WGS sequence"/>
</dbReference>
<feature type="compositionally biased region" description="Basic residues" evidence="1">
    <location>
        <begin position="70"/>
        <end position="81"/>
    </location>
</feature>
<evidence type="ECO:0000256" key="1">
    <source>
        <dbReference type="SAM" id="MobiDB-lite"/>
    </source>
</evidence>
<keyword evidence="3" id="KW-1185">Reference proteome</keyword>
<dbReference type="EMBL" id="BMCH01000004">
    <property type="protein sequence ID" value="GGC33581.1"/>
    <property type="molecule type" value="Genomic_DNA"/>
</dbReference>
<gene>
    <name evidence="2" type="ORF">GCM10007207_18880</name>
</gene>
<evidence type="ECO:0000313" key="2">
    <source>
        <dbReference type="EMBL" id="GGC33581.1"/>
    </source>
</evidence>
<comment type="caution">
    <text evidence="2">The sequence shown here is derived from an EMBL/GenBank/DDBJ whole genome shotgun (WGS) entry which is preliminary data.</text>
</comment>
<evidence type="ECO:0000313" key="3">
    <source>
        <dbReference type="Proteomes" id="UP000637769"/>
    </source>
</evidence>
<accession>A0ABQ1M2D8</accession>
<feature type="compositionally biased region" description="Basic and acidic residues" evidence="1">
    <location>
        <begin position="60"/>
        <end position="69"/>
    </location>
</feature>
<protein>
    <submittedName>
        <fullName evidence="2">Uncharacterized protein</fullName>
    </submittedName>
</protein>
<name>A0ABQ1M2D8_9PROT</name>
<sequence length="81" mass="9108">MKNAYRFKKRARGIEVDPITELHVPLGGTRYDSGKVENDIGPLGQQRFSSAWNGKVGSHAIDDTPETLRHRGRHKIGKNKL</sequence>
<feature type="region of interest" description="Disordered" evidence="1">
    <location>
        <begin position="27"/>
        <end position="81"/>
    </location>
</feature>
<reference evidence="3" key="1">
    <citation type="journal article" date="2019" name="Int. J. Syst. Evol. Microbiol.">
        <title>The Global Catalogue of Microorganisms (GCM) 10K type strain sequencing project: providing services to taxonomists for standard genome sequencing and annotation.</title>
        <authorList>
            <consortium name="The Broad Institute Genomics Platform"/>
            <consortium name="The Broad Institute Genome Sequencing Center for Infectious Disease"/>
            <person name="Wu L."/>
            <person name="Ma J."/>
        </authorList>
    </citation>
    <scope>NUCLEOTIDE SEQUENCE [LARGE SCALE GENOMIC DNA]</scope>
    <source>
        <strain evidence="3">CCM 7132</strain>
    </source>
</reference>
<proteinExistence type="predicted"/>